<evidence type="ECO:0000313" key="3">
    <source>
        <dbReference type="Proteomes" id="UP000001036"/>
    </source>
</evidence>
<feature type="transmembrane region" description="Helical" evidence="1">
    <location>
        <begin position="34"/>
        <end position="51"/>
    </location>
</feature>
<keyword evidence="3" id="KW-1185">Reference proteome</keyword>
<evidence type="ECO:0000256" key="1">
    <source>
        <dbReference type="SAM" id="Phobius"/>
    </source>
</evidence>
<gene>
    <name evidence="2" type="ordered locus">CJA_0106</name>
</gene>
<dbReference type="RefSeq" id="WP_012485789.1">
    <property type="nucleotide sequence ID" value="NC_010995.1"/>
</dbReference>
<sequence length="180" mass="19807">MKTWLESAAESLPLVIFLAYIQVADMAVRADWLVPYGLASAMGLATSLYLYRRKLIFNRLLLGINLYFFSGLLGLASNWDWLNQLYGQLGAVAMLGWILLTGIASGLASPHGFLGTLTPGYLSLPQNSLLLLVATGLATVTAACFMGNKWLGEWLPFIFLFSCRNLLWQLNNRTGKVLGD</sequence>
<dbReference type="eggNOG" id="ENOG50335BI">
    <property type="taxonomic scope" value="Bacteria"/>
</dbReference>
<reference evidence="2 3" key="1">
    <citation type="journal article" date="2008" name="J. Bacteriol.">
        <title>Insights into plant cell wall degradation from the genome sequence of the soil bacterium Cellvibrio japonicus.</title>
        <authorList>
            <person name="Deboy R.T."/>
            <person name="Mongodin E.F."/>
            <person name="Fouts D.E."/>
            <person name="Tailford L.E."/>
            <person name="Khouri H."/>
            <person name="Emerson J.B."/>
            <person name="Mohamoud Y."/>
            <person name="Watkins K."/>
            <person name="Henrissat B."/>
            <person name="Gilbert H.J."/>
            <person name="Nelson K.E."/>
        </authorList>
    </citation>
    <scope>NUCLEOTIDE SEQUENCE [LARGE SCALE GENOMIC DNA]</scope>
    <source>
        <strain evidence="2 3">Ueda107</strain>
    </source>
</reference>
<feature type="transmembrane region" description="Helical" evidence="1">
    <location>
        <begin position="60"/>
        <end position="79"/>
    </location>
</feature>
<proteinExistence type="predicted"/>
<dbReference type="OrthoDB" id="5704311at2"/>
<protein>
    <submittedName>
        <fullName evidence="2">Uncharacterized protein</fullName>
    </submittedName>
</protein>
<organism evidence="2 3">
    <name type="scientific">Cellvibrio japonicus (strain Ueda107)</name>
    <name type="common">Pseudomonas fluorescens subsp. cellulosa</name>
    <dbReference type="NCBI Taxonomy" id="498211"/>
    <lineage>
        <taxon>Bacteria</taxon>
        <taxon>Pseudomonadati</taxon>
        <taxon>Pseudomonadota</taxon>
        <taxon>Gammaproteobacteria</taxon>
        <taxon>Cellvibrionales</taxon>
        <taxon>Cellvibrionaceae</taxon>
        <taxon>Cellvibrio</taxon>
    </lineage>
</organism>
<dbReference type="KEGG" id="cja:CJA_0106"/>
<feature type="transmembrane region" description="Helical" evidence="1">
    <location>
        <begin position="85"/>
        <end position="108"/>
    </location>
</feature>
<evidence type="ECO:0000313" key="2">
    <source>
        <dbReference type="EMBL" id="ACE82813.1"/>
    </source>
</evidence>
<name>B3PFJ0_CELJU</name>
<accession>B3PFJ0</accession>
<feature type="transmembrane region" description="Helical" evidence="1">
    <location>
        <begin position="129"/>
        <end position="148"/>
    </location>
</feature>
<dbReference type="EMBL" id="CP000934">
    <property type="protein sequence ID" value="ACE82813.1"/>
    <property type="molecule type" value="Genomic_DNA"/>
</dbReference>
<keyword evidence="1" id="KW-0812">Transmembrane</keyword>
<dbReference type="AlphaFoldDB" id="B3PFJ0"/>
<dbReference type="HOGENOM" id="CLU_1537626_0_0_6"/>
<keyword evidence="1" id="KW-1133">Transmembrane helix</keyword>
<keyword evidence="1" id="KW-0472">Membrane</keyword>
<dbReference type="Proteomes" id="UP000001036">
    <property type="component" value="Chromosome"/>
</dbReference>